<feature type="domain" description="Lipoyl-binding" evidence="5">
    <location>
        <begin position="43"/>
        <end position="122"/>
    </location>
</feature>
<dbReference type="PANTHER" id="PTHR23151:SF82">
    <property type="entry name" value="PYRUVATE DEHYDROGENASE COMPLEX PROTEIN X COMPONENT, MITOCHONDRIAL"/>
    <property type="match status" value="1"/>
</dbReference>
<gene>
    <name evidence="7" type="ORF">CFIMG_006877RA</name>
</gene>
<evidence type="ECO:0000256" key="3">
    <source>
        <dbReference type="ARBA" id="ARBA00022946"/>
    </source>
</evidence>
<dbReference type="OrthoDB" id="202158at2759"/>
<dbReference type="AlphaFoldDB" id="A0A2C5WU19"/>
<dbReference type="InterPro" id="IPR003016">
    <property type="entry name" value="2-oxoA_DH_lipoyl-BS"/>
</dbReference>
<dbReference type="Proteomes" id="UP000222788">
    <property type="component" value="Unassembled WGS sequence"/>
</dbReference>
<reference evidence="7 8" key="1">
    <citation type="journal article" date="2013" name="Fungal Biol.">
        <title>Analysis of microsatellite markers in the genome of the plant pathogen Ceratocystis fimbriata.</title>
        <authorList>
            <person name="Simpson M.C."/>
            <person name="Wilken P.M."/>
            <person name="Coetzee M.P."/>
            <person name="Wingfield M.J."/>
            <person name="Wingfield B.D."/>
        </authorList>
    </citation>
    <scope>NUCLEOTIDE SEQUENCE [LARGE SCALE GENOMIC DNA]</scope>
    <source>
        <strain evidence="7 8">CBS 114723</strain>
    </source>
</reference>
<dbReference type="SUPFAM" id="SSF47005">
    <property type="entry name" value="Peripheral subunit-binding domain of 2-oxo acid dehydrogenase complex"/>
    <property type="match status" value="1"/>
</dbReference>
<feature type="region of interest" description="Disordered" evidence="4">
    <location>
        <begin position="133"/>
        <end position="173"/>
    </location>
</feature>
<dbReference type="STRING" id="1035309.A0A2C5WU19"/>
<dbReference type="InterPro" id="IPR004167">
    <property type="entry name" value="PSBD"/>
</dbReference>
<comment type="similarity">
    <text evidence="1">Belongs to the 2-oxoacid dehydrogenase family.</text>
</comment>
<sequence length="432" mass="44756">MSTARFAVLAGLRAGGRRVGVRETNSPNPPSLGFHSTARSLIAQNFTMPALSPTMTEGNIAQWRVTEGQSFQAGDVLLEIETDKATMDVEAQDEGVLMKIFTQSGSKGIAVGTRIAVVAEIDDDLSTLEIPADVSASPSSSSTSAPTAAASSPGSAAAPKAASGPVAPGSAPAQNQTLLPSVLGLVHAHHIDKATLNTIPATGPNGRLTKGDILAYVGSIGADAPGRVKARFDALAKLDLSNIKPAPKPEPKKSTAPVEELVAEPIPQDLEVTLPVSLTKVLEAQHKIRKSLGVNLPLSTFISRASELANDDLPALPRAPSANDLFNAVLGLDSVAAKVSRGFYVPQVEALAETSFLAPPAKASEPKQDIIDVLAGKKAPRAVATGAPVSASFDPANNVFSLVVPEGEANRASVFLERVKLILENEPARLVL</sequence>
<proteinExistence type="inferred from homology"/>
<evidence type="ECO:0000259" key="5">
    <source>
        <dbReference type="PROSITE" id="PS50968"/>
    </source>
</evidence>
<evidence type="ECO:0000313" key="8">
    <source>
        <dbReference type="Proteomes" id="UP000222788"/>
    </source>
</evidence>
<dbReference type="Pfam" id="PF00364">
    <property type="entry name" value="Biotin_lipoyl"/>
    <property type="match status" value="1"/>
</dbReference>
<dbReference type="GO" id="GO:0045254">
    <property type="term" value="C:pyruvate dehydrogenase complex"/>
    <property type="evidence" value="ECO:0007669"/>
    <property type="project" value="InterPro"/>
</dbReference>
<name>A0A2C5WU19_9PEZI</name>
<evidence type="ECO:0000313" key="7">
    <source>
        <dbReference type="EMBL" id="PHH49517.1"/>
    </source>
</evidence>
<dbReference type="EMBL" id="APWK03000194">
    <property type="protein sequence ID" value="PHH49517.1"/>
    <property type="molecule type" value="Genomic_DNA"/>
</dbReference>
<dbReference type="InterPro" id="IPR000089">
    <property type="entry name" value="Biotin_lipoyl"/>
</dbReference>
<dbReference type="PANTHER" id="PTHR23151">
    <property type="entry name" value="DIHYDROLIPOAMIDE ACETYL/SUCCINYL-TRANSFERASE-RELATED"/>
    <property type="match status" value="1"/>
</dbReference>
<evidence type="ECO:0000256" key="2">
    <source>
        <dbReference type="ARBA" id="ARBA00022823"/>
    </source>
</evidence>
<dbReference type="InterPro" id="IPR011053">
    <property type="entry name" value="Single_hybrid_motif"/>
</dbReference>
<evidence type="ECO:0000256" key="4">
    <source>
        <dbReference type="SAM" id="MobiDB-lite"/>
    </source>
</evidence>
<dbReference type="InterPro" id="IPR045257">
    <property type="entry name" value="E2/Pdx1"/>
</dbReference>
<dbReference type="SUPFAM" id="SSF51230">
    <property type="entry name" value="Single hybrid motif"/>
    <property type="match status" value="1"/>
</dbReference>
<organism evidence="7 8">
    <name type="scientific">Ceratocystis fimbriata CBS 114723</name>
    <dbReference type="NCBI Taxonomy" id="1035309"/>
    <lineage>
        <taxon>Eukaryota</taxon>
        <taxon>Fungi</taxon>
        <taxon>Dikarya</taxon>
        <taxon>Ascomycota</taxon>
        <taxon>Pezizomycotina</taxon>
        <taxon>Sordariomycetes</taxon>
        <taxon>Hypocreomycetidae</taxon>
        <taxon>Microascales</taxon>
        <taxon>Ceratocystidaceae</taxon>
        <taxon>Ceratocystis</taxon>
    </lineage>
</organism>
<evidence type="ECO:0000259" key="6">
    <source>
        <dbReference type="PROSITE" id="PS51826"/>
    </source>
</evidence>
<protein>
    <submittedName>
        <fullName evidence="7">Putative pyruvate dehydrogenase protein X component, mitochondrial</fullName>
    </submittedName>
</protein>
<keyword evidence="3" id="KW-0809">Transit peptide</keyword>
<dbReference type="CDD" id="cd06849">
    <property type="entry name" value="lipoyl_domain"/>
    <property type="match status" value="1"/>
</dbReference>
<feature type="domain" description="Peripheral subunit-binding (PSBD)" evidence="6">
    <location>
        <begin position="177"/>
        <end position="217"/>
    </location>
</feature>
<keyword evidence="7" id="KW-0670">Pyruvate</keyword>
<evidence type="ECO:0000256" key="1">
    <source>
        <dbReference type="ARBA" id="ARBA00007317"/>
    </source>
</evidence>
<dbReference type="Gene3D" id="4.10.320.10">
    <property type="entry name" value="E3-binding domain"/>
    <property type="match status" value="1"/>
</dbReference>
<dbReference type="InterPro" id="IPR036625">
    <property type="entry name" value="E3-bd_dom_sf"/>
</dbReference>
<keyword evidence="8" id="KW-1185">Reference proteome</keyword>
<keyword evidence="2" id="KW-0450">Lipoyl</keyword>
<comment type="caution">
    <text evidence="7">The sequence shown here is derived from an EMBL/GenBank/DDBJ whole genome shotgun (WGS) entry which is preliminary data.</text>
</comment>
<dbReference type="FunFam" id="2.40.50.100:FF:000010">
    <property type="entry name" value="Acetyltransferase component of pyruvate dehydrogenase complex"/>
    <property type="match status" value="1"/>
</dbReference>
<dbReference type="PROSITE" id="PS00189">
    <property type="entry name" value="LIPOYL"/>
    <property type="match status" value="1"/>
</dbReference>
<accession>A0A2C5WU19</accession>
<dbReference type="Gene3D" id="2.40.50.100">
    <property type="match status" value="1"/>
</dbReference>
<dbReference type="GO" id="GO:0006086">
    <property type="term" value="P:pyruvate decarboxylation to acetyl-CoA"/>
    <property type="evidence" value="ECO:0007669"/>
    <property type="project" value="InterPro"/>
</dbReference>
<dbReference type="PROSITE" id="PS50968">
    <property type="entry name" value="BIOTINYL_LIPOYL"/>
    <property type="match status" value="1"/>
</dbReference>
<dbReference type="GO" id="GO:0004742">
    <property type="term" value="F:dihydrolipoyllysine-residue acetyltransferase activity"/>
    <property type="evidence" value="ECO:0007669"/>
    <property type="project" value="TreeGrafter"/>
</dbReference>
<dbReference type="PROSITE" id="PS51826">
    <property type="entry name" value="PSBD"/>
    <property type="match status" value="1"/>
</dbReference>
<reference evidence="7 8" key="2">
    <citation type="journal article" date="2013" name="IMA Fungus">
        <title>IMA Genome-F 1: Ceratocystis fimbriata: Draft nuclear genome sequence for the plant pathogen, Ceratocystis fimbriata.</title>
        <authorList>
            <person name="Wilken P.M."/>
            <person name="Steenkamp E.T."/>
            <person name="Wingfield M.J."/>
            <person name="de Beer Z.W."/>
            <person name="Wingfield B.D."/>
        </authorList>
    </citation>
    <scope>NUCLEOTIDE SEQUENCE [LARGE SCALE GENOMIC DNA]</scope>
    <source>
        <strain evidence="7 8">CBS 114723</strain>
    </source>
</reference>